<name>A0ABW3J1T2_9FLAO</name>
<organism evidence="3 4">
    <name type="scientific">Flavobacterium myungsuense</name>
    <dbReference type="NCBI Taxonomy" id="651823"/>
    <lineage>
        <taxon>Bacteria</taxon>
        <taxon>Pseudomonadati</taxon>
        <taxon>Bacteroidota</taxon>
        <taxon>Flavobacteriia</taxon>
        <taxon>Flavobacteriales</taxon>
        <taxon>Flavobacteriaceae</taxon>
        <taxon>Flavobacterium</taxon>
    </lineage>
</organism>
<evidence type="ECO:0000313" key="3">
    <source>
        <dbReference type="EMBL" id="MFD0984059.1"/>
    </source>
</evidence>
<dbReference type="InterPro" id="IPR026444">
    <property type="entry name" value="Secre_tail"/>
</dbReference>
<evidence type="ECO:0000259" key="2">
    <source>
        <dbReference type="SMART" id="SM00060"/>
    </source>
</evidence>
<dbReference type="InterPro" id="IPR036116">
    <property type="entry name" value="FN3_sf"/>
</dbReference>
<feature type="domain" description="Fibronectin type-III" evidence="2">
    <location>
        <begin position="1549"/>
        <end position="1651"/>
    </location>
</feature>
<dbReference type="NCBIfam" id="TIGR04183">
    <property type="entry name" value="Por_Secre_tail"/>
    <property type="match status" value="1"/>
</dbReference>
<protein>
    <submittedName>
        <fullName evidence="3">T9SS type A sorting domain-containing protein</fullName>
    </submittedName>
</protein>
<dbReference type="RefSeq" id="WP_379819067.1">
    <property type="nucleotide sequence ID" value="NZ_JBHTIZ010000014.1"/>
</dbReference>
<dbReference type="CDD" id="cd00063">
    <property type="entry name" value="FN3"/>
    <property type="match status" value="1"/>
</dbReference>
<comment type="caution">
    <text evidence="3">The sequence shown here is derived from an EMBL/GenBank/DDBJ whole genome shotgun (WGS) entry which is preliminary data.</text>
</comment>
<evidence type="ECO:0000256" key="1">
    <source>
        <dbReference type="ARBA" id="ARBA00022729"/>
    </source>
</evidence>
<dbReference type="SUPFAM" id="SSF49265">
    <property type="entry name" value="Fibronectin type III"/>
    <property type="match status" value="1"/>
</dbReference>
<dbReference type="Proteomes" id="UP001597051">
    <property type="component" value="Unassembled WGS sequence"/>
</dbReference>
<reference evidence="4" key="1">
    <citation type="journal article" date="2019" name="Int. J. Syst. Evol. Microbiol.">
        <title>The Global Catalogue of Microorganisms (GCM) 10K type strain sequencing project: providing services to taxonomists for standard genome sequencing and annotation.</title>
        <authorList>
            <consortium name="The Broad Institute Genomics Platform"/>
            <consortium name="The Broad Institute Genome Sequencing Center for Infectious Disease"/>
            <person name="Wu L."/>
            <person name="Ma J."/>
        </authorList>
    </citation>
    <scope>NUCLEOTIDE SEQUENCE [LARGE SCALE GENOMIC DNA]</scope>
    <source>
        <strain evidence="4">CECT 7649</strain>
    </source>
</reference>
<keyword evidence="4" id="KW-1185">Reference proteome</keyword>
<evidence type="ECO:0000313" key="4">
    <source>
        <dbReference type="Proteomes" id="UP001597051"/>
    </source>
</evidence>
<proteinExistence type="predicted"/>
<feature type="domain" description="Fibronectin type-III" evidence="2">
    <location>
        <begin position="2048"/>
        <end position="2126"/>
    </location>
</feature>
<keyword evidence="1" id="KW-0732">Signal</keyword>
<gene>
    <name evidence="3" type="ORF">ACFQ0S_06155</name>
</gene>
<dbReference type="SMART" id="SM00060">
    <property type="entry name" value="FN3"/>
    <property type="match status" value="3"/>
</dbReference>
<dbReference type="InterPro" id="IPR003961">
    <property type="entry name" value="FN3_dom"/>
</dbReference>
<accession>A0ABW3J1T2</accession>
<dbReference type="EMBL" id="JBHTIZ010000014">
    <property type="protein sequence ID" value="MFD0984059.1"/>
    <property type="molecule type" value="Genomic_DNA"/>
</dbReference>
<feature type="domain" description="Fibronectin type-III" evidence="2">
    <location>
        <begin position="845"/>
        <end position="947"/>
    </location>
</feature>
<sequence length="2324" mass="239101">MKSNLLNSNIGLKVCSNIELSDTSNRNSTTRKSKPFLGKFRQFLLPMLFLVLGTVGYAQVSTVASANQINIGGLSRGTTQVISQFQIARTVSTGNLTDIVATTTGTYTVSDITSIKLYGGATTDFAAATLLKTLTPAATGSGETLTFNTLGYSLTVATHHFWITADVASGATLGRTIAMPVIANTAFTFSSGTKGGSVTAAPSAGSFAIVPATPTFTTGNIIGLVAVNSGANNTSAAIVEVNTTTAAQTPTVYNVGTPSGTNAIRVSGSASSTAYLANTNDGSLLSFPAHNSTVSGSATNANTITSRAVVTYDALGAFNRATTYTGTSGQQARGASSINNTNWFIGDQNGFFTNSASAFSPAGNIRGVKAFGGTMYAFTGSTTAPPVGIISAATSGTYTALSGLPNGNTNMQDFYLISSGTNGSTFDVLYILSTTSATAGTVSKYSLVTGSWVANGSYTTTFGGFGLSAKKSGTGAELYISTGTGATAANSIIKITDTAAHNTTISVTPANNVILYTAPAGTTIKGVAFSPASPSMALSAAHPVASNINQGSADNIIGGIACAVTASSATLNAVTVNTAGTYSTSDLTNIKFWFNPTENSLTGATQLGSNQAAVASGNSVGVSGLSQNIAVGTTGYILVTASISGTATLANTIRLASTSFDNLTFAIGTKTGTNPVAAGANDQTISQVTPLIALANGTIGAASINQNTTNNVLYRADFTVTDANAVLESAAFTTAGSYIASDITNLKLWYATNATFNSGTATLLATKTSSIGAGLQSFSGLSQSVAIGTGYLYLTADVPCYATIGATINVTATATTDFTFASGTPTGSVFTAGGAQTISAGTTTPSNVATNTSVGNGTAGQINAVWTAPATGCYDEIMVVASTATISGTPTGDGSLYTANAAFTSGTAFGGGFVMYKGTTSPQTLTGFTNGTSYFIKIFTRYNSTWSAGTEVSARAYTISSLTEVVIPQYMQGVNGTNNNRIPTAYCVTLTGLTANATYRYNNQPVISTDSATSSGAGNIIYVGATQSANFVQTSTPGLSTAGTYGTFTANSSGSYTGWFITEPTGNATRFVPGNQVFFRILLNDGNNGTLVDRIATTTSSSTVINLVNAAGANNGTAIRSTSLANAKDFVCLYDNTAGTGRPLAATFIENDGNGSVGSYPSFLTTSVNGVAGAWGTIIPNTLANGVRRIETRAFANGGDVICSATDADGIWTTGSINTVNPAGGTAEIVISNTDAGLNCSSVILDHTGITQTTASTENLNSTDNIVSNFRVNASNFATTLNSISFTVGGTFVAGNVANFKLFTSTSTSFPGGTALSTVNATALASGSTITFTGLAQACAVGNRYFWIIADFGLTGSGNTIIIPALGNAAFTFASNATIDTNAIATGGTVTLGILEPSIALSSATIAAANVNDGTVNNVIYRANVAVTVTSASLTSATFTTSGTYVPADVTNFKLWYSTSSTFATNTSTLLATKTTLLDAGVQTFSSFAQTIPTGTAYLYLTTDLPCATTIGNTISVNAIADTDLTFTLGTPTGSGSASGTQTIVASTPSNATGLVATAVGLVGQVSVEFVLPATGCYDEIMIVVAPASNSGTPTGDGSAYTSTLNFTTGSVLGNGRVVYKGTTSPQTVTGLTTGTAYSFKIFTRNGSLWSAGTTDVVATPTVSPALTEVFLPQFIQGNASTNTNRIPYAYRATLSNLLPNATYRYYNSVVATTELATSNGAGNCIFATQSGNFIRTTSPGLSSAGSYATFTTDNTGSYTGWFITEPSGNATRFTPGTSVKMRIILNDGGVGTTIATRLTTTNTVTAINLGTTGANVGTAIRGTSYATPKNFVMLWDNTAGTGRPISGTTVESDGVANTTANSYASFYSTSVEGVAGAWGTIIPNTLANGVRRIQQFGLSDGSGTVGTPATDTNGIWPSGVNTISPSSGATALVVSITEAPLTLVTQLRDNFCGKTFRFLNEIVQCNPVAGATQYRFEVTDEANVVRVVTSGNFTFNPAAFTFDHPTNRGFNWAKNYSFRVALFIDGTWLAYGPSCTARTPNEPTVLPTKLRSPWFCNQTVASMNTNIQCDPVHLATNYEFRITGPGGYNQARTSTSIAINLTTFPNLRYNTQYTVSVRAFSGGIWIEPTETCTITTPSVPQTSLVAQHCNINTTTRFVVMARTVFYAEAYKFRISDGTTIAEIESPNIYFAASTVTGGMIGTGKVYTVQVDVKYNGVFLDNWGPICQLTIPSSRMSDTNTSSIFNVKAFPNPFATHFSLDIESSSDAQVEMKVYDMIGRQLDVRKATASELSVLEVGRNYPAGVYNVIVSQGDKVKSIRMVKR</sequence>